<evidence type="ECO:0000256" key="3">
    <source>
        <dbReference type="RuleBase" id="RU000454"/>
    </source>
</evidence>
<name>A0ABR3WK79_9PEZI</name>
<feature type="region of interest" description="Disordered" evidence="4">
    <location>
        <begin position="450"/>
        <end position="491"/>
    </location>
</feature>
<dbReference type="InterPro" id="IPR034164">
    <property type="entry name" value="Pepsin-like_dom"/>
</dbReference>
<evidence type="ECO:0000256" key="5">
    <source>
        <dbReference type="SAM" id="SignalP"/>
    </source>
</evidence>
<feature type="signal peptide" evidence="5">
    <location>
        <begin position="1"/>
        <end position="20"/>
    </location>
</feature>
<sequence length="508" mass="52768">MRSLSIPLLTYLCSTSAALASSPVPSIQLRSVTPSSEPILGVAKNHVAIRRTSEALPKHHALRSVLGLDKHHLRRRQNGESVPTIQLIGQSYVANVTIGEQELPILIDTGSADLWVAPNSFVCLDKNGNEASRATCNIPVYFEGTFSGEVVKDEYFSISYGNGQYLYGEFGHESVSFGGIAVPNQQIALPSTGYFQAVSGDFSGIMGLGFPAMTAARTGTKPQPATQNDDAIASYDPWFTSAVKQNLTQPVFSLALDIHGGGLLGLGGAADVPIKGGYASTPILMINLNQEARGDEEFTYYTIIAEGYLIAGQSFANLTAGSNITTGQGFPIIVDSGYSTNILPPSLIKAFYGAFKTRPQVVEIQGTNLFAAPCDAEVPSFGIQIGGQVFEQSAGEVLIAGANATINGTAFCVLGSQPGVEQAGALGVTFLSSVVAVFDIGASEMRFAQRDADGDGSGGAGGHVPGGNSTGNNPSGASSSGGMAPPASSGLINTNAGGRLLPLWGFRF</sequence>
<keyword evidence="2 3" id="KW-0064">Aspartyl protease</keyword>
<keyword evidence="3" id="KW-0645">Protease</keyword>
<accession>A0ABR3WK79</accession>
<dbReference type="InterPro" id="IPR001969">
    <property type="entry name" value="Aspartic_peptidase_AS"/>
</dbReference>
<keyword evidence="5" id="KW-0732">Signal</keyword>
<dbReference type="Proteomes" id="UP001583177">
    <property type="component" value="Unassembled WGS sequence"/>
</dbReference>
<protein>
    <recommendedName>
        <fullName evidence="6">Peptidase A1 domain-containing protein</fullName>
    </recommendedName>
</protein>
<evidence type="ECO:0000256" key="4">
    <source>
        <dbReference type="SAM" id="MobiDB-lite"/>
    </source>
</evidence>
<dbReference type="InterPro" id="IPR021109">
    <property type="entry name" value="Peptidase_aspartic_dom_sf"/>
</dbReference>
<dbReference type="PROSITE" id="PS51767">
    <property type="entry name" value="PEPTIDASE_A1"/>
    <property type="match status" value="1"/>
</dbReference>
<feature type="domain" description="Peptidase A1" evidence="6">
    <location>
        <begin position="92"/>
        <end position="448"/>
    </location>
</feature>
<keyword evidence="8" id="KW-1185">Reference proteome</keyword>
<gene>
    <name evidence="7" type="ORF">Daus18300_008052</name>
</gene>
<evidence type="ECO:0000256" key="1">
    <source>
        <dbReference type="ARBA" id="ARBA00007447"/>
    </source>
</evidence>
<evidence type="ECO:0000313" key="8">
    <source>
        <dbReference type="Proteomes" id="UP001583177"/>
    </source>
</evidence>
<dbReference type="EMBL" id="JAWRVE010000073">
    <property type="protein sequence ID" value="KAL1863903.1"/>
    <property type="molecule type" value="Genomic_DNA"/>
</dbReference>
<dbReference type="SUPFAM" id="SSF50630">
    <property type="entry name" value="Acid proteases"/>
    <property type="match status" value="1"/>
</dbReference>
<evidence type="ECO:0000256" key="2">
    <source>
        <dbReference type="ARBA" id="ARBA00022750"/>
    </source>
</evidence>
<proteinExistence type="inferred from homology"/>
<dbReference type="Gene3D" id="2.40.70.10">
    <property type="entry name" value="Acid Proteases"/>
    <property type="match status" value="2"/>
</dbReference>
<dbReference type="PRINTS" id="PR00792">
    <property type="entry name" value="PEPSIN"/>
</dbReference>
<keyword evidence="3" id="KW-0378">Hydrolase</keyword>
<evidence type="ECO:0000313" key="7">
    <source>
        <dbReference type="EMBL" id="KAL1863903.1"/>
    </source>
</evidence>
<feature type="compositionally biased region" description="Low complexity" evidence="4">
    <location>
        <begin position="470"/>
        <end position="490"/>
    </location>
</feature>
<comment type="similarity">
    <text evidence="1 3">Belongs to the peptidase A1 family.</text>
</comment>
<evidence type="ECO:0000259" key="6">
    <source>
        <dbReference type="PROSITE" id="PS51767"/>
    </source>
</evidence>
<dbReference type="PANTHER" id="PTHR47966">
    <property type="entry name" value="BETA-SITE APP-CLEAVING ENZYME, ISOFORM A-RELATED"/>
    <property type="match status" value="1"/>
</dbReference>
<organism evidence="7 8">
    <name type="scientific">Diaporthe australafricana</name>
    <dbReference type="NCBI Taxonomy" id="127596"/>
    <lineage>
        <taxon>Eukaryota</taxon>
        <taxon>Fungi</taxon>
        <taxon>Dikarya</taxon>
        <taxon>Ascomycota</taxon>
        <taxon>Pezizomycotina</taxon>
        <taxon>Sordariomycetes</taxon>
        <taxon>Sordariomycetidae</taxon>
        <taxon>Diaporthales</taxon>
        <taxon>Diaporthaceae</taxon>
        <taxon>Diaporthe</taxon>
    </lineage>
</organism>
<dbReference type="InterPro" id="IPR033121">
    <property type="entry name" value="PEPTIDASE_A1"/>
</dbReference>
<dbReference type="PROSITE" id="PS00141">
    <property type="entry name" value="ASP_PROTEASE"/>
    <property type="match status" value="1"/>
</dbReference>
<comment type="caution">
    <text evidence="7">The sequence shown here is derived from an EMBL/GenBank/DDBJ whole genome shotgun (WGS) entry which is preliminary data.</text>
</comment>
<feature type="compositionally biased region" description="Gly residues" evidence="4">
    <location>
        <begin position="455"/>
        <end position="469"/>
    </location>
</feature>
<dbReference type="InterPro" id="IPR001461">
    <property type="entry name" value="Aspartic_peptidase_A1"/>
</dbReference>
<dbReference type="Pfam" id="PF00026">
    <property type="entry name" value="Asp"/>
    <property type="match status" value="1"/>
</dbReference>
<reference evidence="7 8" key="1">
    <citation type="journal article" date="2024" name="IMA Fungus">
        <title>IMA Genome - F19 : A genome assembly and annotation guide to empower mycologists, including annotated draft genome sequences of Ceratocystis pirilliformis, Diaporthe australafricana, Fusarium ophioides, Paecilomyces lecythidis, and Sporothrix stenoceras.</title>
        <authorList>
            <person name="Aylward J."/>
            <person name="Wilson A.M."/>
            <person name="Visagie C.M."/>
            <person name="Spraker J."/>
            <person name="Barnes I."/>
            <person name="Buitendag C."/>
            <person name="Ceriani C."/>
            <person name="Del Mar Angel L."/>
            <person name="du Plessis D."/>
            <person name="Fuchs T."/>
            <person name="Gasser K."/>
            <person name="Kramer D."/>
            <person name="Li W."/>
            <person name="Munsamy K."/>
            <person name="Piso A."/>
            <person name="Price J.L."/>
            <person name="Sonnekus B."/>
            <person name="Thomas C."/>
            <person name="van der Nest A."/>
            <person name="van Dijk A."/>
            <person name="van Heerden A."/>
            <person name="van Vuuren N."/>
            <person name="Yilmaz N."/>
            <person name="Duong T.A."/>
            <person name="van der Merwe N.A."/>
            <person name="Wingfield M.J."/>
            <person name="Wingfield B.D."/>
        </authorList>
    </citation>
    <scope>NUCLEOTIDE SEQUENCE [LARGE SCALE GENOMIC DNA]</scope>
    <source>
        <strain evidence="7 8">CMW 18300</strain>
    </source>
</reference>
<feature type="chain" id="PRO_5046894539" description="Peptidase A1 domain-containing protein" evidence="5">
    <location>
        <begin position="21"/>
        <end position="508"/>
    </location>
</feature>
<dbReference type="PANTHER" id="PTHR47966:SF47">
    <property type="entry name" value="ENDOPEPTIDASE, PUTATIVE (AFU_ORTHOLOGUE AFUA_3G01220)-RELATED"/>
    <property type="match status" value="1"/>
</dbReference>
<dbReference type="CDD" id="cd05471">
    <property type="entry name" value="pepsin_like"/>
    <property type="match status" value="1"/>
</dbReference>